<organism evidence="1 2">
    <name type="scientific">Brassica cretica</name>
    <name type="common">Mustard</name>
    <dbReference type="NCBI Taxonomy" id="69181"/>
    <lineage>
        <taxon>Eukaryota</taxon>
        <taxon>Viridiplantae</taxon>
        <taxon>Streptophyta</taxon>
        <taxon>Embryophyta</taxon>
        <taxon>Tracheophyta</taxon>
        <taxon>Spermatophyta</taxon>
        <taxon>Magnoliopsida</taxon>
        <taxon>eudicotyledons</taxon>
        <taxon>Gunneridae</taxon>
        <taxon>Pentapetalae</taxon>
        <taxon>rosids</taxon>
        <taxon>malvids</taxon>
        <taxon>Brassicales</taxon>
        <taxon>Brassicaceae</taxon>
        <taxon>Brassiceae</taxon>
        <taxon>Brassica</taxon>
    </lineage>
</organism>
<dbReference type="EMBL" id="QGKV02000299">
    <property type="protein sequence ID" value="KAF3591011.1"/>
    <property type="molecule type" value="Genomic_DNA"/>
</dbReference>
<keyword evidence="2" id="KW-1185">Reference proteome</keyword>
<accession>A0ABQ7E320</accession>
<evidence type="ECO:0000313" key="2">
    <source>
        <dbReference type="Proteomes" id="UP000266723"/>
    </source>
</evidence>
<sequence>MLPPGVLAGTTTRQDVIKLVITINRSSRLSSCSSRRDKAVAADYAAIGAQMNPHAPPEVSHLRAREVHVPPPEIVDAAFAAGKLRLRLRIKLYLFGVLCPGPWTSGWHPIPHWAIPLLLTPHSSPFQIWSLFEHLEFIDTISSVAKRRTSVCRIVWRLRPTLVDRLSCSLVCVDKTSTGGVRALSRAVAMFGSMDFGVASHTSLSDSPVAHPSLFPFSGGDGCLNLVSERVPSRFRPGMAVRGFGFHRFSMFFSF</sequence>
<dbReference type="Proteomes" id="UP000266723">
    <property type="component" value="Unassembled WGS sequence"/>
</dbReference>
<proteinExistence type="predicted"/>
<reference evidence="1 2" key="1">
    <citation type="journal article" date="2020" name="BMC Genomics">
        <title>Intraspecific diversification of the crop wild relative Brassica cretica Lam. using demographic model selection.</title>
        <authorList>
            <person name="Kioukis A."/>
            <person name="Michalopoulou V.A."/>
            <person name="Briers L."/>
            <person name="Pirintsos S."/>
            <person name="Studholme D.J."/>
            <person name="Pavlidis P."/>
            <person name="Sarris P.F."/>
        </authorList>
    </citation>
    <scope>NUCLEOTIDE SEQUENCE [LARGE SCALE GENOMIC DNA]</scope>
    <source>
        <strain evidence="2">cv. PFS-1207/04</strain>
    </source>
</reference>
<name>A0ABQ7E320_BRACR</name>
<comment type="caution">
    <text evidence="1">The sequence shown here is derived from an EMBL/GenBank/DDBJ whole genome shotgun (WGS) entry which is preliminary data.</text>
</comment>
<gene>
    <name evidence="1" type="ORF">DY000_02021901</name>
</gene>
<protein>
    <submittedName>
        <fullName evidence="1">Uncharacterized protein</fullName>
    </submittedName>
</protein>
<evidence type="ECO:0000313" key="1">
    <source>
        <dbReference type="EMBL" id="KAF3591011.1"/>
    </source>
</evidence>